<dbReference type="PRINTS" id="PR00007">
    <property type="entry name" value="COMPLEMNTC1Q"/>
</dbReference>
<evidence type="ECO:0000256" key="1">
    <source>
        <dbReference type="ARBA" id="ARBA00004613"/>
    </source>
</evidence>
<name>A0A8B8BMC2_CRAVI</name>
<dbReference type="RefSeq" id="XP_022304096.1">
    <property type="nucleotide sequence ID" value="XM_022448388.1"/>
</dbReference>
<keyword evidence="3" id="KW-0732">Signal</keyword>
<dbReference type="KEGG" id="cvn:111111405"/>
<dbReference type="Pfam" id="PF00386">
    <property type="entry name" value="C1q"/>
    <property type="match status" value="1"/>
</dbReference>
<dbReference type="AlphaFoldDB" id="A0A8B8BMC2"/>
<evidence type="ECO:0000313" key="5">
    <source>
        <dbReference type="Proteomes" id="UP000694844"/>
    </source>
</evidence>
<dbReference type="Gene3D" id="2.60.120.40">
    <property type="match status" value="1"/>
</dbReference>
<evidence type="ECO:0000259" key="4">
    <source>
        <dbReference type="PROSITE" id="PS50871"/>
    </source>
</evidence>
<sequence length="177" mass="19251">MVLPSGLSNNVSTKPGLKIFRDEYKSVTAACLDLGFAKKACKSGSYSDKKVVAFDVRLNGHVSNLGTNGRIVFGTVGLNEGKVYNPSTGIFTAPASGMYVFDWTIMTQLGKYAHTAIYVNGNAKSFNHCYDGTLKGYLSCSKMTVVKLKQGDKVWIGVFSGPAYIYQQYTSFSGYKL</sequence>
<accession>A0A8B8BMC2</accession>
<organism evidence="5 6">
    <name type="scientific">Crassostrea virginica</name>
    <name type="common">Eastern oyster</name>
    <dbReference type="NCBI Taxonomy" id="6565"/>
    <lineage>
        <taxon>Eukaryota</taxon>
        <taxon>Metazoa</taxon>
        <taxon>Spiralia</taxon>
        <taxon>Lophotrochozoa</taxon>
        <taxon>Mollusca</taxon>
        <taxon>Bivalvia</taxon>
        <taxon>Autobranchia</taxon>
        <taxon>Pteriomorphia</taxon>
        <taxon>Ostreida</taxon>
        <taxon>Ostreoidea</taxon>
        <taxon>Ostreidae</taxon>
        <taxon>Crassostrea</taxon>
    </lineage>
</organism>
<comment type="subcellular location">
    <subcellularLocation>
        <location evidence="1">Secreted</location>
    </subcellularLocation>
</comment>
<dbReference type="PROSITE" id="PS50871">
    <property type="entry name" value="C1Q"/>
    <property type="match status" value="1"/>
</dbReference>
<proteinExistence type="predicted"/>
<feature type="domain" description="C1q" evidence="4">
    <location>
        <begin position="47"/>
        <end position="177"/>
    </location>
</feature>
<dbReference type="Proteomes" id="UP000694844">
    <property type="component" value="Chromosome 9"/>
</dbReference>
<dbReference type="InterPro" id="IPR001073">
    <property type="entry name" value="C1q_dom"/>
</dbReference>
<keyword evidence="2" id="KW-0964">Secreted</keyword>
<dbReference type="OrthoDB" id="10000320at2759"/>
<dbReference type="GeneID" id="111111405"/>
<dbReference type="InterPro" id="IPR050822">
    <property type="entry name" value="Cerebellin_Synaptic_Org"/>
</dbReference>
<keyword evidence="5" id="KW-1185">Reference proteome</keyword>
<dbReference type="GO" id="GO:0005576">
    <property type="term" value="C:extracellular region"/>
    <property type="evidence" value="ECO:0007669"/>
    <property type="project" value="UniProtKB-SubCell"/>
</dbReference>
<dbReference type="SMART" id="SM00110">
    <property type="entry name" value="C1Q"/>
    <property type="match status" value="1"/>
</dbReference>
<gene>
    <name evidence="6" type="primary">LOC111111405</name>
</gene>
<reference evidence="6" key="1">
    <citation type="submission" date="2025-08" db="UniProtKB">
        <authorList>
            <consortium name="RefSeq"/>
        </authorList>
    </citation>
    <scope>IDENTIFICATION</scope>
    <source>
        <tissue evidence="6">Whole sample</tissue>
    </source>
</reference>
<protein>
    <submittedName>
        <fullName evidence="6">Complement C1q tumor necrosis factor-related protein 7-like</fullName>
    </submittedName>
</protein>
<dbReference type="PANTHER" id="PTHR22923:SF116">
    <property type="entry name" value="C1Q DOMAIN-CONTAINING PROTEIN"/>
    <property type="match status" value="1"/>
</dbReference>
<evidence type="ECO:0000256" key="3">
    <source>
        <dbReference type="ARBA" id="ARBA00022729"/>
    </source>
</evidence>
<evidence type="ECO:0000256" key="2">
    <source>
        <dbReference type="ARBA" id="ARBA00022525"/>
    </source>
</evidence>
<dbReference type="InterPro" id="IPR008983">
    <property type="entry name" value="Tumour_necrosis_fac-like_dom"/>
</dbReference>
<evidence type="ECO:0000313" key="6">
    <source>
        <dbReference type="RefSeq" id="XP_022304096.1"/>
    </source>
</evidence>
<dbReference type="SUPFAM" id="SSF49842">
    <property type="entry name" value="TNF-like"/>
    <property type="match status" value="1"/>
</dbReference>
<dbReference type="PANTHER" id="PTHR22923">
    <property type="entry name" value="CEREBELLIN-RELATED"/>
    <property type="match status" value="1"/>
</dbReference>